<comment type="caution">
    <text evidence="1">The sequence shown here is derived from an EMBL/GenBank/DDBJ whole genome shotgun (WGS) entry which is preliminary data.</text>
</comment>
<sequence>MTTPEWTIADFIYRGPWWKNHGILVLNIYLVLPILTVTMYGLDASLVNGLQILPAWQEYVHDPNGKTLGLINCAQVIGSFLGMPFTPLVSDGLGRRSAIFIGSVIILGGVGFQVCATNVRMFIGARVIVGFGLSFALNAAPLLVAELAYPTQRGKLTSIYNSSWYVGSVTSAWICFGTWRNAGASPWSWRFPLLVQCVIPIGQLALIYFIPESPRWLVAQGREGEATRILCKYHANGSNEHDPLVVFEMAQIRHSVRMDREVDATTSWASLVSTPGNRKRMMIVIALAVFSQWSGNGLVSCYIHLILEGVGVKDPGIQGLINGSLQLFNLFAAMLGASLVDKLGRKTLFIISNLGMLINFAAWTLTTALFNNLHSEKEREAAAKATIPFIFLFFFFYALAYMPLLVAYTVEILPFKIRSRGFAVMSSTSCLVLAFNQFVNPWALDTIGWKYYLVYCGWLVFELVFVLTMIVETKGRTLEETAVLFDGDPVPQNICQQGGDAATVTVSRGIGTAFEEVEDRLRYLELNEKSPRKITMAEFYELKRTNSAASDPSTSEHIGRATSPPAREMPCNVHRDTEAQQ</sequence>
<dbReference type="EMBL" id="MU118008">
    <property type="protein sequence ID" value="KAF9648736.1"/>
    <property type="molecule type" value="Genomic_DNA"/>
</dbReference>
<proteinExistence type="predicted"/>
<keyword evidence="2" id="KW-1185">Reference proteome</keyword>
<reference evidence="1" key="2">
    <citation type="journal article" date="2020" name="Nat. Commun.">
        <title>Large-scale genome sequencing of mycorrhizal fungi provides insights into the early evolution of symbiotic traits.</title>
        <authorList>
            <person name="Miyauchi S."/>
            <person name="Kiss E."/>
            <person name="Kuo A."/>
            <person name="Drula E."/>
            <person name="Kohler A."/>
            <person name="Sanchez-Garcia M."/>
            <person name="Morin E."/>
            <person name="Andreopoulos B."/>
            <person name="Barry K.W."/>
            <person name="Bonito G."/>
            <person name="Buee M."/>
            <person name="Carver A."/>
            <person name="Chen C."/>
            <person name="Cichocki N."/>
            <person name="Clum A."/>
            <person name="Culley D."/>
            <person name="Crous P.W."/>
            <person name="Fauchery L."/>
            <person name="Girlanda M."/>
            <person name="Hayes R.D."/>
            <person name="Keri Z."/>
            <person name="LaButti K."/>
            <person name="Lipzen A."/>
            <person name="Lombard V."/>
            <person name="Magnuson J."/>
            <person name="Maillard F."/>
            <person name="Murat C."/>
            <person name="Nolan M."/>
            <person name="Ohm R.A."/>
            <person name="Pangilinan J."/>
            <person name="Pereira M.F."/>
            <person name="Perotto S."/>
            <person name="Peter M."/>
            <person name="Pfister S."/>
            <person name="Riley R."/>
            <person name="Sitrit Y."/>
            <person name="Stielow J.B."/>
            <person name="Szollosi G."/>
            <person name="Zifcakova L."/>
            <person name="Stursova M."/>
            <person name="Spatafora J.W."/>
            <person name="Tedersoo L."/>
            <person name="Vaario L.M."/>
            <person name="Yamada A."/>
            <person name="Yan M."/>
            <person name="Wang P."/>
            <person name="Xu J."/>
            <person name="Bruns T."/>
            <person name="Baldrian P."/>
            <person name="Vilgalys R."/>
            <person name="Dunand C."/>
            <person name="Henrissat B."/>
            <person name="Grigoriev I.V."/>
            <person name="Hibbett D."/>
            <person name="Nagy L.G."/>
            <person name="Martin F.M."/>
        </authorList>
    </citation>
    <scope>NUCLEOTIDE SEQUENCE</scope>
    <source>
        <strain evidence="1">P2</strain>
    </source>
</reference>
<gene>
    <name evidence="1" type="ORF">BDM02DRAFT_2065328</name>
</gene>
<organism evidence="1 2">
    <name type="scientific">Thelephora ganbajun</name>
    <name type="common">Ganba fungus</name>
    <dbReference type="NCBI Taxonomy" id="370292"/>
    <lineage>
        <taxon>Eukaryota</taxon>
        <taxon>Fungi</taxon>
        <taxon>Dikarya</taxon>
        <taxon>Basidiomycota</taxon>
        <taxon>Agaricomycotina</taxon>
        <taxon>Agaricomycetes</taxon>
        <taxon>Thelephorales</taxon>
        <taxon>Thelephoraceae</taxon>
        <taxon>Thelephora</taxon>
    </lineage>
</organism>
<accession>A0ACB6ZHW3</accession>
<reference evidence="1" key="1">
    <citation type="submission" date="2019-10" db="EMBL/GenBank/DDBJ databases">
        <authorList>
            <consortium name="DOE Joint Genome Institute"/>
            <person name="Kuo A."/>
            <person name="Miyauchi S."/>
            <person name="Kiss E."/>
            <person name="Drula E."/>
            <person name="Kohler A."/>
            <person name="Sanchez-Garcia M."/>
            <person name="Andreopoulos B."/>
            <person name="Barry K.W."/>
            <person name="Bonito G."/>
            <person name="Buee M."/>
            <person name="Carver A."/>
            <person name="Chen C."/>
            <person name="Cichocki N."/>
            <person name="Clum A."/>
            <person name="Culley D."/>
            <person name="Crous P.W."/>
            <person name="Fauchery L."/>
            <person name="Girlanda M."/>
            <person name="Hayes R."/>
            <person name="Keri Z."/>
            <person name="Labutti K."/>
            <person name="Lipzen A."/>
            <person name="Lombard V."/>
            <person name="Magnuson J."/>
            <person name="Maillard F."/>
            <person name="Morin E."/>
            <person name="Murat C."/>
            <person name="Nolan M."/>
            <person name="Ohm R."/>
            <person name="Pangilinan J."/>
            <person name="Pereira M."/>
            <person name="Perotto S."/>
            <person name="Peter M."/>
            <person name="Riley R."/>
            <person name="Sitrit Y."/>
            <person name="Stielow B."/>
            <person name="Szollosi G."/>
            <person name="Zifcakova L."/>
            <person name="Stursova M."/>
            <person name="Spatafora J.W."/>
            <person name="Tedersoo L."/>
            <person name="Vaario L.-M."/>
            <person name="Yamada A."/>
            <person name="Yan M."/>
            <person name="Wang P."/>
            <person name="Xu J."/>
            <person name="Bruns T."/>
            <person name="Baldrian P."/>
            <person name="Vilgalys R."/>
            <person name="Henrissat B."/>
            <person name="Grigoriev I.V."/>
            <person name="Hibbett D."/>
            <person name="Nagy L.G."/>
            <person name="Martin F.M."/>
        </authorList>
    </citation>
    <scope>NUCLEOTIDE SEQUENCE</scope>
    <source>
        <strain evidence="1">P2</strain>
    </source>
</reference>
<evidence type="ECO:0000313" key="1">
    <source>
        <dbReference type="EMBL" id="KAF9648736.1"/>
    </source>
</evidence>
<evidence type="ECO:0000313" key="2">
    <source>
        <dbReference type="Proteomes" id="UP000886501"/>
    </source>
</evidence>
<protein>
    <submittedName>
        <fullName evidence="1">General substrate transporter</fullName>
    </submittedName>
</protein>
<dbReference type="Proteomes" id="UP000886501">
    <property type="component" value="Unassembled WGS sequence"/>
</dbReference>
<name>A0ACB6ZHW3_THEGA</name>